<dbReference type="EMBL" id="CAJOBP010000318">
    <property type="protein sequence ID" value="CAF4160932.1"/>
    <property type="molecule type" value="Genomic_DNA"/>
</dbReference>
<gene>
    <name evidence="2" type="ORF">TIS948_LOCUS6766</name>
    <name evidence="3" type="ORF">UJA718_LOCUS4060</name>
</gene>
<accession>A0A819YJP3</accession>
<evidence type="ECO:0000256" key="1">
    <source>
        <dbReference type="SAM" id="Phobius"/>
    </source>
</evidence>
<dbReference type="EMBL" id="CAJNXB010000776">
    <property type="protein sequence ID" value="CAF3097449.1"/>
    <property type="molecule type" value="Genomic_DNA"/>
</dbReference>
<feature type="transmembrane region" description="Helical" evidence="1">
    <location>
        <begin position="6"/>
        <end position="26"/>
    </location>
</feature>
<proteinExistence type="predicted"/>
<dbReference type="AlphaFoldDB" id="A0A819YJP3"/>
<name>A0A819YJP3_9BILA</name>
<keyword evidence="1" id="KW-0812">Transmembrane</keyword>
<dbReference type="OrthoDB" id="10035006at2759"/>
<feature type="transmembrane region" description="Helical" evidence="1">
    <location>
        <begin position="38"/>
        <end position="61"/>
    </location>
</feature>
<keyword evidence="4" id="KW-1185">Reference proteome</keyword>
<evidence type="ECO:0000313" key="2">
    <source>
        <dbReference type="EMBL" id="CAF3097449.1"/>
    </source>
</evidence>
<protein>
    <submittedName>
        <fullName evidence="3">Uncharacterized protein</fullName>
    </submittedName>
</protein>
<keyword evidence="1" id="KW-1133">Transmembrane helix</keyword>
<evidence type="ECO:0000313" key="4">
    <source>
        <dbReference type="Proteomes" id="UP000663873"/>
    </source>
</evidence>
<reference evidence="3" key="1">
    <citation type="submission" date="2021-02" db="EMBL/GenBank/DDBJ databases">
        <authorList>
            <person name="Nowell W R."/>
        </authorList>
    </citation>
    <scope>NUCLEOTIDE SEQUENCE</scope>
</reference>
<organism evidence="3 4">
    <name type="scientific">Rotaria socialis</name>
    <dbReference type="NCBI Taxonomy" id="392032"/>
    <lineage>
        <taxon>Eukaryota</taxon>
        <taxon>Metazoa</taxon>
        <taxon>Spiralia</taxon>
        <taxon>Gnathifera</taxon>
        <taxon>Rotifera</taxon>
        <taxon>Eurotatoria</taxon>
        <taxon>Bdelloidea</taxon>
        <taxon>Philodinida</taxon>
        <taxon>Philodinidae</taxon>
        <taxon>Rotaria</taxon>
    </lineage>
</organism>
<comment type="caution">
    <text evidence="3">The sequence shown here is derived from an EMBL/GenBank/DDBJ whole genome shotgun (WGS) entry which is preliminary data.</text>
</comment>
<dbReference type="Proteomes" id="UP000663873">
    <property type="component" value="Unassembled WGS sequence"/>
</dbReference>
<sequence length="148" mass="16348">MFAQQLVYIVGILNLVLAGVAIFCVVQAEDHPERFSLVYIAISIFAFYMGTIIVIIILQIIETLEEQREKSSSSLEIQMPTLTKGLSPQLNSNIDETITTTATEDDLRPLRSQALSLILTCDTSYQTSSLVLNNSKNTTNEIIVTSSC</sequence>
<keyword evidence="1" id="KW-0472">Membrane</keyword>
<dbReference type="Proteomes" id="UP000663825">
    <property type="component" value="Unassembled WGS sequence"/>
</dbReference>
<evidence type="ECO:0000313" key="3">
    <source>
        <dbReference type="EMBL" id="CAF4160932.1"/>
    </source>
</evidence>